<organism evidence="4 5">
    <name type="scientific">Punica granatum</name>
    <name type="common">Pomegranate</name>
    <dbReference type="NCBI Taxonomy" id="22663"/>
    <lineage>
        <taxon>Eukaryota</taxon>
        <taxon>Viridiplantae</taxon>
        <taxon>Streptophyta</taxon>
        <taxon>Embryophyta</taxon>
        <taxon>Tracheophyta</taxon>
        <taxon>Spermatophyta</taxon>
        <taxon>Magnoliopsida</taxon>
        <taxon>eudicotyledons</taxon>
        <taxon>Gunneridae</taxon>
        <taxon>Pentapetalae</taxon>
        <taxon>rosids</taxon>
        <taxon>malvids</taxon>
        <taxon>Myrtales</taxon>
        <taxon>Lythraceae</taxon>
        <taxon>Punica</taxon>
    </lineage>
</organism>
<name>A0A218W8K1_PUNGR</name>
<dbReference type="PANTHER" id="PTHR45966">
    <property type="entry name" value="GDSL-LIKE LIPASE/ACYLHYDROLASE"/>
    <property type="match status" value="1"/>
</dbReference>
<evidence type="ECO:0000256" key="1">
    <source>
        <dbReference type="ARBA" id="ARBA00008668"/>
    </source>
</evidence>
<feature type="signal peptide" evidence="3">
    <location>
        <begin position="1"/>
        <end position="22"/>
    </location>
</feature>
<dbReference type="InterPro" id="IPR008265">
    <property type="entry name" value="Lipase_GDSL_AS"/>
</dbReference>
<sequence>MGRSTAVIGTFIALWAGLVVQGQCHTPFFIFGDSLLDAGNNQYFNSGTPKSSLPYGETFFKRPSGRSCDGRIVADFLAEYANLPLIRPYLEPGFSNYSDGANFASAGAGILPETNPRMIHLKMQLSYFEEVQKKLKQQEGEQKAQELLSKAVYLFSMGGNDYMNVGMPKFGDTMPPVVLTASYKKQYVTIVLSNLTSVVKKVYAMGGRKFIFQTVGPLGCMPVSRYASGSTGCVHDVTVLAKMHNIALSKLLLKLEKTLPGFKYALFDYYSALAEITTYPSRFGFKEGRTACCGSGNFNGQFTCGKNGTAYNLCSDPSQYVWFDAAHPTESANKHLTSLFWSGPLKVVWPYNAKALFQMP</sequence>
<dbReference type="GeneID" id="116211843"/>
<dbReference type="AlphaFoldDB" id="A0A218W8K1"/>
<accession>A0A218W8K1</accession>
<evidence type="ECO:0000313" key="4">
    <source>
        <dbReference type="EMBL" id="OWM68412.1"/>
    </source>
</evidence>
<dbReference type="RefSeq" id="XP_031402229.1">
    <property type="nucleotide sequence ID" value="XM_031546369.1"/>
</dbReference>
<evidence type="ECO:0000256" key="3">
    <source>
        <dbReference type="SAM" id="SignalP"/>
    </source>
</evidence>
<dbReference type="GO" id="GO:0006629">
    <property type="term" value="P:lipid metabolic process"/>
    <property type="evidence" value="ECO:0007669"/>
    <property type="project" value="InterPro"/>
</dbReference>
<comment type="similarity">
    <text evidence="1">Belongs to the 'GDSL' lipolytic enzyme family.</text>
</comment>
<gene>
    <name evidence="7" type="primary">LOC116211843</name>
    <name evidence="4" type="ORF">CDL15_Pgr004894</name>
</gene>
<dbReference type="Pfam" id="PF00657">
    <property type="entry name" value="Lipase_GDSL"/>
    <property type="match status" value="1"/>
</dbReference>
<dbReference type="EMBL" id="MTKT01005034">
    <property type="protein sequence ID" value="OWM68412.1"/>
    <property type="molecule type" value="Genomic_DNA"/>
</dbReference>
<dbReference type="PROSITE" id="PS01098">
    <property type="entry name" value="LIPASE_GDSL_SER"/>
    <property type="match status" value="1"/>
</dbReference>
<evidence type="ECO:0000256" key="2">
    <source>
        <dbReference type="ARBA" id="ARBA00022729"/>
    </source>
</evidence>
<reference evidence="5" key="1">
    <citation type="journal article" date="2017" name="Plant J.">
        <title>The pomegranate (Punica granatum L.) genome and the genomics of punicalagin biosynthesis.</title>
        <authorList>
            <person name="Qin G."/>
            <person name="Xu C."/>
            <person name="Ming R."/>
            <person name="Tang H."/>
            <person name="Guyot R."/>
            <person name="Kramer E.M."/>
            <person name="Hu Y."/>
            <person name="Yi X."/>
            <person name="Qi Y."/>
            <person name="Xu X."/>
            <person name="Gao Z."/>
            <person name="Pan H."/>
            <person name="Jian J."/>
            <person name="Tian Y."/>
            <person name="Yue Z."/>
            <person name="Xu Y."/>
        </authorList>
    </citation>
    <scope>NUCLEOTIDE SEQUENCE [LARGE SCALE GENOMIC DNA]</scope>
    <source>
        <strain evidence="5">cv. Dabenzi</strain>
    </source>
</reference>
<evidence type="ECO:0000313" key="6">
    <source>
        <dbReference type="Proteomes" id="UP000515151"/>
    </source>
</evidence>
<dbReference type="InterPro" id="IPR001087">
    <property type="entry name" value="GDSL"/>
</dbReference>
<dbReference type="GO" id="GO:0016298">
    <property type="term" value="F:lipase activity"/>
    <property type="evidence" value="ECO:0007669"/>
    <property type="project" value="InterPro"/>
</dbReference>
<dbReference type="Gene3D" id="3.40.50.1110">
    <property type="entry name" value="SGNH hydrolase"/>
    <property type="match status" value="1"/>
</dbReference>
<evidence type="ECO:0000313" key="5">
    <source>
        <dbReference type="Proteomes" id="UP000197138"/>
    </source>
</evidence>
<reference evidence="7" key="4">
    <citation type="submission" date="2025-04" db="UniProtKB">
        <authorList>
            <consortium name="RefSeq"/>
        </authorList>
    </citation>
    <scope>IDENTIFICATION</scope>
    <source>
        <tissue evidence="7">Leaf</tissue>
    </source>
</reference>
<dbReference type="OrthoDB" id="1600564at2759"/>
<proteinExistence type="inferred from homology"/>
<dbReference type="CDD" id="cd01837">
    <property type="entry name" value="SGNH_plant_lipase_like"/>
    <property type="match status" value="1"/>
</dbReference>
<dbReference type="PANTHER" id="PTHR45966:SF12">
    <property type="entry name" value="GDSL ESTERASE_LIPASE 1-LIKE ISOFORM X2"/>
    <property type="match status" value="1"/>
</dbReference>
<dbReference type="InterPro" id="IPR035669">
    <property type="entry name" value="SGNH_plant_lipase-like"/>
</dbReference>
<dbReference type="InterPro" id="IPR044552">
    <property type="entry name" value="GLIP1-5/GLL25"/>
</dbReference>
<keyword evidence="2 3" id="KW-0732">Signal</keyword>
<feature type="chain" id="PRO_5044568917" evidence="3">
    <location>
        <begin position="23"/>
        <end position="360"/>
    </location>
</feature>
<dbReference type="InterPro" id="IPR036514">
    <property type="entry name" value="SGNH_hydro_sf"/>
</dbReference>
<keyword evidence="6" id="KW-1185">Reference proteome</keyword>
<reference evidence="6" key="3">
    <citation type="journal article" date="2020" name="Plant Biotechnol. J.">
        <title>The pomegranate (Punica granatum L.) draft genome dissects genetic divergence between soft- and hard-seeded cultivars.</title>
        <authorList>
            <person name="Luo X."/>
            <person name="Li H."/>
            <person name="Wu Z."/>
            <person name="Yao W."/>
            <person name="Zhao P."/>
            <person name="Cao D."/>
            <person name="Yu H."/>
            <person name="Li K."/>
            <person name="Poudel K."/>
            <person name="Zhao D."/>
            <person name="Zhang F."/>
            <person name="Xia X."/>
            <person name="Chen L."/>
            <person name="Wang Q."/>
            <person name="Jing D."/>
            <person name="Cao S."/>
        </authorList>
    </citation>
    <scope>NUCLEOTIDE SEQUENCE [LARGE SCALE GENOMIC DNA]</scope>
</reference>
<evidence type="ECO:0000313" key="7">
    <source>
        <dbReference type="RefSeq" id="XP_031402229.1"/>
    </source>
</evidence>
<protein>
    <submittedName>
        <fullName evidence="7">GDSL esterase/lipase 4-like</fullName>
    </submittedName>
</protein>
<reference evidence="4" key="2">
    <citation type="submission" date="2017-06" db="EMBL/GenBank/DDBJ databases">
        <title>The pomegranate genome and the genomics of punicalagin biosynthesis.</title>
        <authorList>
            <person name="Xu C."/>
        </authorList>
    </citation>
    <scope>NUCLEOTIDE SEQUENCE [LARGE SCALE GENOMIC DNA]</scope>
    <source>
        <tissue evidence="4">Fresh leaf</tissue>
    </source>
</reference>
<dbReference type="Proteomes" id="UP000515151">
    <property type="component" value="Chromosome 6"/>
</dbReference>
<dbReference type="Proteomes" id="UP000197138">
    <property type="component" value="Unassembled WGS sequence"/>
</dbReference>